<dbReference type="Pfam" id="PF24694">
    <property type="entry name" value="LNS2_PITM1-3"/>
    <property type="match status" value="1"/>
</dbReference>
<dbReference type="InterPro" id="IPR023214">
    <property type="entry name" value="HAD_sf"/>
</dbReference>
<proteinExistence type="predicted"/>
<dbReference type="Gene3D" id="3.40.50.1000">
    <property type="entry name" value="HAD superfamily/HAD-like"/>
    <property type="match status" value="1"/>
</dbReference>
<name>A0A326U1Z6_THEHA</name>
<dbReference type="InterPro" id="IPR036412">
    <property type="entry name" value="HAD-like_sf"/>
</dbReference>
<organism evidence="1 2">
    <name type="scientific">Thermosporothrix hazakensis</name>
    <dbReference type="NCBI Taxonomy" id="644383"/>
    <lineage>
        <taxon>Bacteria</taxon>
        <taxon>Bacillati</taxon>
        <taxon>Chloroflexota</taxon>
        <taxon>Ktedonobacteria</taxon>
        <taxon>Ktedonobacterales</taxon>
        <taxon>Thermosporotrichaceae</taxon>
        <taxon>Thermosporothrix</taxon>
    </lineage>
</organism>
<dbReference type="SUPFAM" id="SSF56784">
    <property type="entry name" value="HAD-like"/>
    <property type="match status" value="1"/>
</dbReference>
<evidence type="ECO:0000313" key="2">
    <source>
        <dbReference type="Proteomes" id="UP000248806"/>
    </source>
</evidence>
<evidence type="ECO:0000313" key="1">
    <source>
        <dbReference type="EMBL" id="PZW25334.1"/>
    </source>
</evidence>
<dbReference type="Proteomes" id="UP000248806">
    <property type="component" value="Unassembled WGS sequence"/>
</dbReference>
<sequence>MILILLELDSNESAQPLVVNSRERSRLAHEYANHFTGRHRNNIFYRRLFDSDLVKHDTPEPQARELIEHLETRGARIIYLTSRPHTMKNTTEQWLSEHHLLRPCVFKYYGTDEKDPDGQIDTGDRFMKTSA</sequence>
<accession>A0A326U1Z6</accession>
<dbReference type="AlphaFoldDB" id="A0A326U1Z6"/>
<comment type="caution">
    <text evidence="1">The sequence shown here is derived from an EMBL/GenBank/DDBJ whole genome shotgun (WGS) entry which is preliminary data.</text>
</comment>
<protein>
    <submittedName>
        <fullName evidence="1">Uncharacterized protein</fullName>
    </submittedName>
</protein>
<gene>
    <name evidence="1" type="ORF">EI42_04386</name>
</gene>
<dbReference type="EMBL" id="QKUF01000019">
    <property type="protein sequence ID" value="PZW25334.1"/>
    <property type="molecule type" value="Genomic_DNA"/>
</dbReference>
<reference evidence="1 2" key="1">
    <citation type="submission" date="2018-06" db="EMBL/GenBank/DDBJ databases">
        <title>Genomic Encyclopedia of Archaeal and Bacterial Type Strains, Phase II (KMG-II): from individual species to whole genera.</title>
        <authorList>
            <person name="Goeker M."/>
        </authorList>
    </citation>
    <scope>NUCLEOTIDE SEQUENCE [LARGE SCALE GENOMIC DNA]</scope>
    <source>
        <strain evidence="1 2">ATCC BAA-1881</strain>
    </source>
</reference>
<keyword evidence="2" id="KW-1185">Reference proteome</keyword>